<dbReference type="AlphaFoldDB" id="Q0U8X8"/>
<dbReference type="VEuPathDB" id="FungiDB:JI435_117860"/>
<evidence type="ECO:0000313" key="1">
    <source>
        <dbReference type="EMBL" id="EAT80830.2"/>
    </source>
</evidence>
<dbReference type="RefSeq" id="XP_001802024.1">
    <property type="nucleotide sequence ID" value="XM_001801972.1"/>
</dbReference>
<name>Q0U8X8_PHANO</name>
<dbReference type="HOGENOM" id="CLU_499635_0_0_1"/>
<proteinExistence type="predicted"/>
<dbReference type="GeneID" id="5978932"/>
<accession>Q0U8X8</accession>
<dbReference type="EMBL" id="CH445344">
    <property type="protein sequence ID" value="EAT80830.2"/>
    <property type="molecule type" value="Genomic_DNA"/>
</dbReference>
<evidence type="ECO:0008006" key="3">
    <source>
        <dbReference type="Google" id="ProtNLM"/>
    </source>
</evidence>
<evidence type="ECO:0000313" key="2">
    <source>
        <dbReference type="Proteomes" id="UP000001055"/>
    </source>
</evidence>
<organism evidence="1 2">
    <name type="scientific">Phaeosphaeria nodorum (strain SN15 / ATCC MYA-4574 / FGSC 10173)</name>
    <name type="common">Glume blotch fungus</name>
    <name type="synonym">Parastagonospora nodorum</name>
    <dbReference type="NCBI Taxonomy" id="321614"/>
    <lineage>
        <taxon>Eukaryota</taxon>
        <taxon>Fungi</taxon>
        <taxon>Dikarya</taxon>
        <taxon>Ascomycota</taxon>
        <taxon>Pezizomycotina</taxon>
        <taxon>Dothideomycetes</taxon>
        <taxon>Pleosporomycetidae</taxon>
        <taxon>Pleosporales</taxon>
        <taxon>Pleosporineae</taxon>
        <taxon>Phaeosphaeriaceae</taxon>
        <taxon>Parastagonospora</taxon>
    </lineage>
</organism>
<gene>
    <name evidence="1" type="ORF">SNOG_11786</name>
</gene>
<dbReference type="eggNOG" id="ENOG502QQIR">
    <property type="taxonomic scope" value="Eukaryota"/>
</dbReference>
<reference evidence="2" key="1">
    <citation type="journal article" date="2007" name="Plant Cell">
        <title>Dothideomycete-plant interactions illuminated by genome sequencing and EST analysis of the wheat pathogen Stagonospora nodorum.</title>
        <authorList>
            <person name="Hane J.K."/>
            <person name="Lowe R.G."/>
            <person name="Solomon P.S."/>
            <person name="Tan K.C."/>
            <person name="Schoch C.L."/>
            <person name="Spatafora J.W."/>
            <person name="Crous P.W."/>
            <person name="Kodira C."/>
            <person name="Birren B.W."/>
            <person name="Galagan J.E."/>
            <person name="Torriani S.F."/>
            <person name="McDonald B.A."/>
            <person name="Oliver R.P."/>
        </authorList>
    </citation>
    <scope>NUCLEOTIDE SEQUENCE [LARGE SCALE GENOMIC DNA]</scope>
    <source>
        <strain evidence="2">SN15 / ATCC MYA-4574 / FGSC 10173</strain>
    </source>
</reference>
<dbReference type="KEGG" id="pno:SNOG_11786"/>
<dbReference type="InParanoid" id="Q0U8X8"/>
<sequence>MRFLASKASNDDDWRIIKFKESKMILGEGDTWHTLETLEEFFVKRLNVKKASPSLLINEVKRMAETTSPRVHDIRTRLIEIGMMLARTSIDDSVSKALMSLKDTKFLPKKMNDGVLVLVGKTDDFAIADHRRYCDALADQDVLLDFDVHEVQILHVVFEYMGLTKRYLSAMVREVSMVGETLLKDEQLSQQLHAKAYALYCLLDLENVLIEQDISSVEWIERPVIFIPDVAVEQRPSTPASTIAESEAATLVNIGVGPITPEATPIRYRRSVSRLDPEDFIETAPPEQYPDLIEQVVGSARQAGHRYRNIEADDIYEPILRSQNREFDHSATFGVRSGNGFIHDRRIGAAGEAYVFELLTILNIPNFTEANWRSTIRGELSRSTRFADMTNWTGQETADIVYKDTSGELTQYLRDHSEGDFPPQIREDHSFDECPIEYYLEVKSTTGPCGTRFYMSGGQYKRMETMKLGQLRQPSKVYVLMRVFDLMTAEVDMKIFVDPLGQPGMKLEFEVEKWFVTTK</sequence>
<protein>
    <recommendedName>
        <fullName evidence="3">Protein NO VEIN C-terminal domain-containing protein</fullName>
    </recommendedName>
</protein>
<dbReference type="Proteomes" id="UP000001055">
    <property type="component" value="Unassembled WGS sequence"/>
</dbReference>